<sequence>MAANQASNHTNKPIAKTPDTTHYQGEYKMTDNNTTEATLYVNGNVRKDQTSNEEAFLNQVMQLMSKAIHDWEQGKVAREKDG</sequence>
<feature type="region of interest" description="Disordered" evidence="1">
    <location>
        <begin position="1"/>
        <end position="30"/>
    </location>
</feature>
<evidence type="ECO:0000313" key="3">
    <source>
        <dbReference type="Proteomes" id="UP000252118"/>
    </source>
</evidence>
<feature type="compositionally biased region" description="Polar residues" evidence="1">
    <location>
        <begin position="1"/>
        <end position="11"/>
    </location>
</feature>
<gene>
    <name evidence="2" type="ORF">DET59_105256</name>
</gene>
<dbReference type="AlphaFoldDB" id="A0A366ESR1"/>
<comment type="caution">
    <text evidence="2">The sequence shown here is derived from an EMBL/GenBank/DDBJ whole genome shotgun (WGS) entry which is preliminary data.</text>
</comment>
<evidence type="ECO:0000313" key="2">
    <source>
        <dbReference type="EMBL" id="RBP04966.1"/>
    </source>
</evidence>
<organism evidence="2 3">
    <name type="scientific">Rossellomorea aquimaris</name>
    <dbReference type="NCBI Taxonomy" id="189382"/>
    <lineage>
        <taxon>Bacteria</taxon>
        <taxon>Bacillati</taxon>
        <taxon>Bacillota</taxon>
        <taxon>Bacilli</taxon>
        <taxon>Bacillales</taxon>
        <taxon>Bacillaceae</taxon>
        <taxon>Rossellomorea</taxon>
    </lineage>
</organism>
<dbReference type="RefSeq" id="WP_113969382.1">
    <property type="nucleotide sequence ID" value="NZ_QNRJ01000005.1"/>
</dbReference>
<protein>
    <submittedName>
        <fullName evidence="2">Uncharacterized protein</fullName>
    </submittedName>
</protein>
<name>A0A366ESR1_9BACI</name>
<dbReference type="Proteomes" id="UP000252118">
    <property type="component" value="Unassembled WGS sequence"/>
</dbReference>
<dbReference type="EMBL" id="QNRJ01000005">
    <property type="protein sequence ID" value="RBP04966.1"/>
    <property type="molecule type" value="Genomic_DNA"/>
</dbReference>
<evidence type="ECO:0000256" key="1">
    <source>
        <dbReference type="SAM" id="MobiDB-lite"/>
    </source>
</evidence>
<accession>A0A366ESR1</accession>
<proteinExistence type="predicted"/>
<reference evidence="2 3" key="1">
    <citation type="submission" date="2018-06" db="EMBL/GenBank/DDBJ databases">
        <title>Freshwater and sediment microbial communities from various areas in North America, analyzing microbe dynamics in response to fracking.</title>
        <authorList>
            <person name="Lamendella R."/>
        </authorList>
    </citation>
    <scope>NUCLEOTIDE SEQUENCE [LARGE SCALE GENOMIC DNA]</scope>
    <source>
        <strain evidence="2 3">97B</strain>
    </source>
</reference>